<feature type="compositionally biased region" description="Basic and acidic residues" evidence="1">
    <location>
        <begin position="102"/>
        <end position="111"/>
    </location>
</feature>
<reference evidence="2" key="1">
    <citation type="journal article" date="2022" name="bioRxiv">
        <title>Sequencing and chromosome-scale assembly of the giantPleurodeles waltlgenome.</title>
        <authorList>
            <person name="Brown T."/>
            <person name="Elewa A."/>
            <person name="Iarovenko S."/>
            <person name="Subramanian E."/>
            <person name="Araus A.J."/>
            <person name="Petzold A."/>
            <person name="Susuki M."/>
            <person name="Suzuki K.-i.T."/>
            <person name="Hayashi T."/>
            <person name="Toyoda A."/>
            <person name="Oliveira C."/>
            <person name="Osipova E."/>
            <person name="Leigh N.D."/>
            <person name="Simon A."/>
            <person name="Yun M.H."/>
        </authorList>
    </citation>
    <scope>NUCLEOTIDE SEQUENCE</scope>
    <source>
        <strain evidence="2">20211129_DDA</strain>
        <tissue evidence="2">Liver</tissue>
    </source>
</reference>
<evidence type="ECO:0000256" key="1">
    <source>
        <dbReference type="SAM" id="MobiDB-lite"/>
    </source>
</evidence>
<organism evidence="2 3">
    <name type="scientific">Pleurodeles waltl</name>
    <name type="common">Iberian ribbed newt</name>
    <dbReference type="NCBI Taxonomy" id="8319"/>
    <lineage>
        <taxon>Eukaryota</taxon>
        <taxon>Metazoa</taxon>
        <taxon>Chordata</taxon>
        <taxon>Craniata</taxon>
        <taxon>Vertebrata</taxon>
        <taxon>Euteleostomi</taxon>
        <taxon>Amphibia</taxon>
        <taxon>Batrachia</taxon>
        <taxon>Caudata</taxon>
        <taxon>Salamandroidea</taxon>
        <taxon>Salamandridae</taxon>
        <taxon>Pleurodelinae</taxon>
        <taxon>Pleurodeles</taxon>
    </lineage>
</organism>
<dbReference type="EMBL" id="JANPWB010000007">
    <property type="protein sequence ID" value="KAJ1170462.1"/>
    <property type="molecule type" value="Genomic_DNA"/>
</dbReference>
<evidence type="ECO:0000313" key="2">
    <source>
        <dbReference type="EMBL" id="KAJ1170462.1"/>
    </source>
</evidence>
<proteinExistence type="predicted"/>
<protein>
    <submittedName>
        <fullName evidence="2">Uncharacterized protein</fullName>
    </submittedName>
</protein>
<comment type="caution">
    <text evidence="2">The sequence shown here is derived from an EMBL/GenBank/DDBJ whole genome shotgun (WGS) entry which is preliminary data.</text>
</comment>
<gene>
    <name evidence="2" type="ORF">NDU88_002339</name>
</gene>
<sequence length="128" mass="13762">MPTGPSEEVARAHTAASNPERESVASNPLQLLGPTGQWQTFRVPEGLQERTTLAGRRRRAEGAGVTGEEDGQLVQCPETIQEPSGLGILSESDQEGSTALRTAREAHREVSSLDSGEAWPDQVRHSYG</sequence>
<keyword evidence="3" id="KW-1185">Reference proteome</keyword>
<dbReference type="AlphaFoldDB" id="A0AAV7T382"/>
<evidence type="ECO:0000313" key="3">
    <source>
        <dbReference type="Proteomes" id="UP001066276"/>
    </source>
</evidence>
<dbReference type="Proteomes" id="UP001066276">
    <property type="component" value="Chromosome 4_1"/>
</dbReference>
<accession>A0AAV7T382</accession>
<feature type="region of interest" description="Disordered" evidence="1">
    <location>
        <begin position="1"/>
        <end position="128"/>
    </location>
</feature>
<name>A0AAV7T382_PLEWA</name>